<comment type="caution">
    <text evidence="2">The sequence shown here is derived from an EMBL/GenBank/DDBJ whole genome shotgun (WGS) entry which is preliminary data.</text>
</comment>
<dbReference type="InterPro" id="IPR022049">
    <property type="entry name" value="FAM69_kinase_dom"/>
</dbReference>
<reference evidence="2 3" key="1">
    <citation type="submission" date="2018-04" db="EMBL/GenBank/DDBJ databases">
        <title>The genome of golden apple snail Pomacea canaliculata provides insight into stress tolerance and invasive adaptation.</title>
        <authorList>
            <person name="Liu C."/>
            <person name="Liu B."/>
            <person name="Ren Y."/>
            <person name="Zhang Y."/>
            <person name="Wang H."/>
            <person name="Li S."/>
            <person name="Jiang F."/>
            <person name="Yin L."/>
            <person name="Zhang G."/>
            <person name="Qian W."/>
            <person name="Fan W."/>
        </authorList>
    </citation>
    <scope>NUCLEOTIDE SEQUENCE [LARGE SCALE GENOMIC DNA]</scope>
    <source>
        <strain evidence="2">SZHN2017</strain>
        <tissue evidence="2">Muscle</tissue>
    </source>
</reference>
<evidence type="ECO:0000313" key="2">
    <source>
        <dbReference type="EMBL" id="PVD20398.1"/>
    </source>
</evidence>
<name>A0A2T7NGW4_POMCA</name>
<protein>
    <recommendedName>
        <fullName evidence="1">FAM69 protein-kinase domain-containing protein</fullName>
    </recommendedName>
</protein>
<sequence length="275" mass="31103">MILETTKQVGFVPFVWEGAIEFMWEQNYYHYLKSLSSMNAMFRTITLLMEEDEYKIIKVLESSGLVPKMYGTCGPLYLQESCPPGILETEFSFLTEGRSSYPSWPDRSAAAVRLLQLVPILEKTFTEPLQLCDVKGGNFGICADNTVRVIDVDSVFFDTPLMKTFNYSKCRTHEECNFFDCKGVCNAEHQQCYTMKANNNLQLICQKILKGNLPRLLDFSGLLSGAPASVAKKLRIALEDCTAPTGEDMQVAIYKPKMAVLSRILELLLQSQHEL</sequence>
<dbReference type="Proteomes" id="UP000245119">
    <property type="component" value="Linkage Group LG12"/>
</dbReference>
<proteinExistence type="predicted"/>
<accession>A0A2T7NGW4</accession>
<dbReference type="OrthoDB" id="8543887at2759"/>
<gene>
    <name evidence="2" type="ORF">C0Q70_18552</name>
</gene>
<evidence type="ECO:0000313" key="3">
    <source>
        <dbReference type="Proteomes" id="UP000245119"/>
    </source>
</evidence>
<organism evidence="2 3">
    <name type="scientific">Pomacea canaliculata</name>
    <name type="common">Golden apple snail</name>
    <dbReference type="NCBI Taxonomy" id="400727"/>
    <lineage>
        <taxon>Eukaryota</taxon>
        <taxon>Metazoa</taxon>
        <taxon>Spiralia</taxon>
        <taxon>Lophotrochozoa</taxon>
        <taxon>Mollusca</taxon>
        <taxon>Gastropoda</taxon>
        <taxon>Caenogastropoda</taxon>
        <taxon>Architaenioglossa</taxon>
        <taxon>Ampullarioidea</taxon>
        <taxon>Ampullariidae</taxon>
        <taxon>Pomacea</taxon>
    </lineage>
</organism>
<evidence type="ECO:0000259" key="1">
    <source>
        <dbReference type="Pfam" id="PF12260"/>
    </source>
</evidence>
<dbReference type="AlphaFoldDB" id="A0A2T7NGW4"/>
<dbReference type="EMBL" id="PZQS01000012">
    <property type="protein sequence ID" value="PVD20398.1"/>
    <property type="molecule type" value="Genomic_DNA"/>
</dbReference>
<dbReference type="Pfam" id="PF12260">
    <property type="entry name" value="PIP49_C"/>
    <property type="match status" value="1"/>
</dbReference>
<feature type="domain" description="FAM69 protein-kinase" evidence="1">
    <location>
        <begin position="48"/>
        <end position="244"/>
    </location>
</feature>
<dbReference type="PANTHER" id="PTHR21093">
    <property type="entry name" value="DIVERGENT PROTEIN KINASE DOMAIN 1C-RELATED"/>
    <property type="match status" value="1"/>
</dbReference>
<keyword evidence="3" id="KW-1185">Reference proteome</keyword>
<dbReference type="PANTHER" id="PTHR21093:SF2">
    <property type="entry name" value="DIVERGENT PROTEIN KINASE DOMAIN 1C"/>
    <property type="match status" value="1"/>
</dbReference>